<feature type="region of interest" description="Disordered" evidence="1">
    <location>
        <begin position="33"/>
        <end position="72"/>
    </location>
</feature>
<dbReference type="Proteomes" id="UP000077202">
    <property type="component" value="Unassembled WGS sequence"/>
</dbReference>
<dbReference type="EMBL" id="LVLJ01003652">
    <property type="protein sequence ID" value="OAE20291.1"/>
    <property type="molecule type" value="Genomic_DNA"/>
</dbReference>
<evidence type="ECO:0000313" key="3">
    <source>
        <dbReference type="Proteomes" id="UP000077202"/>
    </source>
</evidence>
<organism evidence="2 3">
    <name type="scientific">Marchantia polymorpha subsp. ruderalis</name>
    <dbReference type="NCBI Taxonomy" id="1480154"/>
    <lineage>
        <taxon>Eukaryota</taxon>
        <taxon>Viridiplantae</taxon>
        <taxon>Streptophyta</taxon>
        <taxon>Embryophyta</taxon>
        <taxon>Marchantiophyta</taxon>
        <taxon>Marchantiopsida</taxon>
        <taxon>Marchantiidae</taxon>
        <taxon>Marchantiales</taxon>
        <taxon>Marchantiaceae</taxon>
        <taxon>Marchantia</taxon>
    </lineage>
</organism>
<evidence type="ECO:0000313" key="2">
    <source>
        <dbReference type="EMBL" id="OAE20291.1"/>
    </source>
</evidence>
<keyword evidence="3" id="KW-1185">Reference proteome</keyword>
<feature type="compositionally biased region" description="Basic and acidic residues" evidence="1">
    <location>
        <begin position="63"/>
        <end position="72"/>
    </location>
</feature>
<protein>
    <submittedName>
        <fullName evidence="2">Uncharacterized protein</fullName>
    </submittedName>
</protein>
<accession>A0A176VIZ4</accession>
<comment type="caution">
    <text evidence="2">The sequence shown here is derived from an EMBL/GenBank/DDBJ whole genome shotgun (WGS) entry which is preliminary data.</text>
</comment>
<feature type="region of interest" description="Disordered" evidence="1">
    <location>
        <begin position="145"/>
        <end position="189"/>
    </location>
</feature>
<name>A0A176VIZ4_MARPO</name>
<sequence length="189" mass="21550">METCRQSKSDTIEDVIASAKAFETSTLNKNRKDREFDEWKSKHSQRRRRPETSSSKKSSSSKESSESKDFLSLEEERLRWKAARKKKSKRMPMPNKSSVAIVSKVDALVKDFADLKVHVVDLSPDRTDPDDTWPEDEVLVRKIETQSATRHTDASLVSSKRDKKRALSIPNANASTTKDLWPKTLESLA</sequence>
<evidence type="ECO:0000256" key="1">
    <source>
        <dbReference type="SAM" id="MobiDB-lite"/>
    </source>
</evidence>
<reference evidence="2" key="1">
    <citation type="submission" date="2016-03" db="EMBL/GenBank/DDBJ databases">
        <title>Mechanisms controlling the formation of the plant cell surface in tip-growing cells are functionally conserved among land plants.</title>
        <authorList>
            <person name="Honkanen S."/>
            <person name="Jones V.A."/>
            <person name="Morieri G."/>
            <person name="Champion C."/>
            <person name="Hetherington A.J."/>
            <person name="Kelly S."/>
            <person name="Saint-Marcoux D."/>
            <person name="Proust H."/>
            <person name="Prescott H."/>
            <person name="Dolan L."/>
        </authorList>
    </citation>
    <scope>NUCLEOTIDE SEQUENCE [LARGE SCALE GENOMIC DNA]</scope>
    <source>
        <tissue evidence="2">Whole gametophyte</tissue>
    </source>
</reference>
<dbReference type="AlphaFoldDB" id="A0A176VIZ4"/>
<gene>
    <name evidence="2" type="ORF">AXG93_4010s1290</name>
</gene>
<feature type="compositionally biased region" description="Low complexity" evidence="1">
    <location>
        <begin position="53"/>
        <end position="62"/>
    </location>
</feature>
<proteinExistence type="predicted"/>